<reference evidence="4" key="1">
    <citation type="submission" date="2022-04" db="EMBL/GenBank/DDBJ databases">
        <title>Lysobacter sp. CAU 1642 isolated from sea sand.</title>
        <authorList>
            <person name="Kim W."/>
        </authorList>
    </citation>
    <scope>NUCLEOTIDE SEQUENCE</scope>
    <source>
        <strain evidence="4">CAU 1642</strain>
    </source>
</reference>
<dbReference type="PANTHER" id="PTHR11669">
    <property type="entry name" value="REPLICATION FACTOR C / DNA POLYMERASE III GAMMA-TAU SUBUNIT"/>
    <property type="match status" value="1"/>
</dbReference>
<dbReference type="Proteomes" id="UP001431449">
    <property type="component" value="Unassembled WGS sequence"/>
</dbReference>
<keyword evidence="5" id="KW-1185">Reference proteome</keyword>
<dbReference type="SUPFAM" id="SSF52540">
    <property type="entry name" value="P-loop containing nucleoside triphosphate hydrolases"/>
    <property type="match status" value="1"/>
</dbReference>
<evidence type="ECO:0000313" key="5">
    <source>
        <dbReference type="Proteomes" id="UP001431449"/>
    </source>
</evidence>
<evidence type="ECO:0000256" key="1">
    <source>
        <dbReference type="ARBA" id="ARBA00012417"/>
    </source>
</evidence>
<dbReference type="EC" id="2.7.7.7" evidence="1"/>
<accession>A0ABT0GJL9</accession>
<comment type="catalytic activity">
    <reaction evidence="3">
        <text>DNA(n) + a 2'-deoxyribonucleoside 5'-triphosphate = DNA(n+1) + diphosphate</text>
        <dbReference type="Rhea" id="RHEA:22508"/>
        <dbReference type="Rhea" id="RHEA-COMP:17339"/>
        <dbReference type="Rhea" id="RHEA-COMP:17340"/>
        <dbReference type="ChEBI" id="CHEBI:33019"/>
        <dbReference type="ChEBI" id="CHEBI:61560"/>
        <dbReference type="ChEBI" id="CHEBI:173112"/>
        <dbReference type="EC" id="2.7.7.7"/>
    </reaction>
</comment>
<sequence>MAAQPLSRAPWVVPTWQRLSEALEGGRLGHGLLLAGAGELGQSDLAERLAARLLCEAPAEGLACGSCRGCRLRLAGTHPDLRRIGLLERDDGRLKTEIGVEQIRQLSHWFSLTPQFGRGLVALISPADLLNMAAANAVLKTLEEPAPDRYLLLVCSQLQRLPATVRSRCQKWILQPPAAEVSRQWLQGEGIAARDAAQALEWAAGQPVAALELARDGGLALFREVSEQLDALATGRIGPSELGRIWAGDQPEQRLRAAVAEVARRGWSGEGLTVAGDFTKLAAWSRQADRARALYAVPLRHEMLLVELLQGWRSLHRGRTA</sequence>
<dbReference type="Gene3D" id="3.40.50.300">
    <property type="entry name" value="P-loop containing nucleotide triphosphate hydrolases"/>
    <property type="match status" value="1"/>
</dbReference>
<dbReference type="Pfam" id="PF13177">
    <property type="entry name" value="DNA_pol3_delta2"/>
    <property type="match status" value="1"/>
</dbReference>
<dbReference type="RefSeq" id="WP_248210337.1">
    <property type="nucleotide sequence ID" value="NZ_JALNMH010000011.1"/>
</dbReference>
<name>A0ABT0GJL9_9GAMM</name>
<dbReference type="InterPro" id="IPR027417">
    <property type="entry name" value="P-loop_NTPase"/>
</dbReference>
<evidence type="ECO:0000256" key="3">
    <source>
        <dbReference type="ARBA" id="ARBA00049244"/>
    </source>
</evidence>
<protein>
    <recommendedName>
        <fullName evidence="1">DNA-directed DNA polymerase</fullName>
        <ecNumber evidence="1">2.7.7.7</ecNumber>
    </recommendedName>
</protein>
<dbReference type="EMBL" id="JALNMH010000011">
    <property type="protein sequence ID" value="MCK7594728.1"/>
    <property type="molecule type" value="Genomic_DNA"/>
</dbReference>
<evidence type="ECO:0000313" key="4">
    <source>
        <dbReference type="EMBL" id="MCK7594728.1"/>
    </source>
</evidence>
<comment type="caution">
    <text evidence="4">The sequence shown here is derived from an EMBL/GenBank/DDBJ whole genome shotgun (WGS) entry which is preliminary data.</text>
</comment>
<keyword evidence="2" id="KW-0239">DNA-directed DNA polymerase</keyword>
<keyword evidence="2" id="KW-0808">Transferase</keyword>
<dbReference type="PANTHER" id="PTHR11669:SF8">
    <property type="entry name" value="DNA POLYMERASE III SUBUNIT DELTA"/>
    <property type="match status" value="1"/>
</dbReference>
<proteinExistence type="predicted"/>
<organism evidence="4 5">
    <name type="scientific">Pseudomarimonas salicorniae</name>
    <dbReference type="NCBI Taxonomy" id="2933270"/>
    <lineage>
        <taxon>Bacteria</taxon>
        <taxon>Pseudomonadati</taxon>
        <taxon>Pseudomonadota</taxon>
        <taxon>Gammaproteobacteria</taxon>
        <taxon>Lysobacterales</taxon>
        <taxon>Lysobacteraceae</taxon>
        <taxon>Pseudomarimonas</taxon>
    </lineage>
</organism>
<gene>
    <name evidence="4" type="ORF">M0G41_13730</name>
</gene>
<dbReference type="InterPro" id="IPR050238">
    <property type="entry name" value="DNA_Rep/Repair_Clamp_Loader"/>
</dbReference>
<keyword evidence="2" id="KW-0548">Nucleotidyltransferase</keyword>
<evidence type="ECO:0000256" key="2">
    <source>
        <dbReference type="ARBA" id="ARBA00022932"/>
    </source>
</evidence>